<dbReference type="Proteomes" id="UP000235145">
    <property type="component" value="Unassembled WGS sequence"/>
</dbReference>
<proteinExistence type="predicted"/>
<dbReference type="SMART" id="SM00516">
    <property type="entry name" value="SEC14"/>
    <property type="match status" value="1"/>
</dbReference>
<dbReference type="Pfam" id="PF03765">
    <property type="entry name" value="CRAL_TRIO_N"/>
    <property type="match status" value="1"/>
</dbReference>
<accession>A0A9R1VV82</accession>
<evidence type="ECO:0000313" key="2">
    <source>
        <dbReference type="EMBL" id="KAJ0212548.1"/>
    </source>
</evidence>
<dbReference type="Gene3D" id="3.40.525.10">
    <property type="entry name" value="CRAL-TRIO lipid binding domain"/>
    <property type="match status" value="1"/>
</dbReference>
<comment type="caution">
    <text evidence="2">The sequence shown here is derived from an EMBL/GenBank/DDBJ whole genome shotgun (WGS) entry which is preliminary data.</text>
</comment>
<sequence length="263" mass="30538">MEGTTMVDQPRERKIYTETESVSMQNDNGSFQDEPRKILQMRALLEKHDPTSKEYDDLTIRRFLRARDLDIDKACAMFLKYVKWRKTFAPEGSICVSEVQNEIAQNKMFMQGSDKNGRPITVVFGGRHFCNKKGGLEEFKRFVVFGLDKLCSRIPQGQEKFVVIGDLQGWGYTCTDIRGYLAALSILQDYYPERLGKLFIVHVPYVFMTVWKMVYPFIDEKTKKKIVFVENKQLKSTLMKDIDENQIPEIYGGNLKLVPIQDS</sequence>
<protein>
    <recommendedName>
        <fullName evidence="1">CRAL-TRIO domain-containing protein</fullName>
    </recommendedName>
</protein>
<feature type="domain" description="CRAL-TRIO" evidence="1">
    <location>
        <begin position="96"/>
        <end position="259"/>
    </location>
</feature>
<name>A0A9R1VV82_LACSA</name>
<dbReference type="PANTHER" id="PTHR46277:SF19">
    <property type="entry name" value="RANDOM SLUG PROTEIN 5-LIKE"/>
    <property type="match status" value="1"/>
</dbReference>
<organism evidence="2 3">
    <name type="scientific">Lactuca sativa</name>
    <name type="common">Garden lettuce</name>
    <dbReference type="NCBI Taxonomy" id="4236"/>
    <lineage>
        <taxon>Eukaryota</taxon>
        <taxon>Viridiplantae</taxon>
        <taxon>Streptophyta</taxon>
        <taxon>Embryophyta</taxon>
        <taxon>Tracheophyta</taxon>
        <taxon>Spermatophyta</taxon>
        <taxon>Magnoliopsida</taxon>
        <taxon>eudicotyledons</taxon>
        <taxon>Gunneridae</taxon>
        <taxon>Pentapetalae</taxon>
        <taxon>asterids</taxon>
        <taxon>campanulids</taxon>
        <taxon>Asterales</taxon>
        <taxon>Asteraceae</taxon>
        <taxon>Cichorioideae</taxon>
        <taxon>Cichorieae</taxon>
        <taxon>Lactucinae</taxon>
        <taxon>Lactuca</taxon>
    </lineage>
</organism>
<dbReference type="OrthoDB" id="1434354at2759"/>
<keyword evidence="3" id="KW-1185">Reference proteome</keyword>
<dbReference type="PANTHER" id="PTHR46277">
    <property type="entry name" value="OS03G0850700 PROTEIN"/>
    <property type="match status" value="1"/>
</dbReference>
<dbReference type="SUPFAM" id="SSF52087">
    <property type="entry name" value="CRAL/TRIO domain"/>
    <property type="match status" value="1"/>
</dbReference>
<dbReference type="Gramene" id="rna-gnl|WGS:NBSK|LSAT_4X84360_mrna">
    <property type="protein sequence ID" value="cds-PLY65937.1"/>
    <property type="gene ID" value="gene-LSAT_4X84360"/>
</dbReference>
<dbReference type="SUPFAM" id="SSF46938">
    <property type="entry name" value="CRAL/TRIO N-terminal domain"/>
    <property type="match status" value="1"/>
</dbReference>
<dbReference type="InterPro" id="IPR036865">
    <property type="entry name" value="CRAL-TRIO_dom_sf"/>
</dbReference>
<reference evidence="2 3" key="1">
    <citation type="journal article" date="2017" name="Nat. Commun.">
        <title>Genome assembly with in vitro proximity ligation data and whole-genome triplication in lettuce.</title>
        <authorList>
            <person name="Reyes-Chin-Wo S."/>
            <person name="Wang Z."/>
            <person name="Yang X."/>
            <person name="Kozik A."/>
            <person name="Arikit S."/>
            <person name="Song C."/>
            <person name="Xia L."/>
            <person name="Froenicke L."/>
            <person name="Lavelle D.O."/>
            <person name="Truco M.J."/>
            <person name="Xia R."/>
            <person name="Zhu S."/>
            <person name="Xu C."/>
            <person name="Xu H."/>
            <person name="Xu X."/>
            <person name="Cox K."/>
            <person name="Korf I."/>
            <person name="Meyers B.C."/>
            <person name="Michelmore R.W."/>
        </authorList>
    </citation>
    <scope>NUCLEOTIDE SEQUENCE [LARGE SCALE GENOMIC DNA]</scope>
    <source>
        <strain evidence="3">cv. Salinas</strain>
        <tissue evidence="2">Seedlings</tissue>
    </source>
</reference>
<dbReference type="Pfam" id="PF00650">
    <property type="entry name" value="CRAL_TRIO"/>
    <property type="match status" value="1"/>
</dbReference>
<dbReference type="InterPro" id="IPR011074">
    <property type="entry name" value="CRAL/TRIO_N_dom"/>
</dbReference>
<dbReference type="CDD" id="cd00170">
    <property type="entry name" value="SEC14"/>
    <property type="match status" value="1"/>
</dbReference>
<dbReference type="InterPro" id="IPR001251">
    <property type="entry name" value="CRAL-TRIO_dom"/>
</dbReference>
<evidence type="ECO:0000259" key="1">
    <source>
        <dbReference type="PROSITE" id="PS50191"/>
    </source>
</evidence>
<dbReference type="SMART" id="SM01100">
    <property type="entry name" value="CRAL_TRIO_N"/>
    <property type="match status" value="1"/>
</dbReference>
<dbReference type="PROSITE" id="PS50191">
    <property type="entry name" value="CRAL_TRIO"/>
    <property type="match status" value="1"/>
</dbReference>
<dbReference type="AlphaFoldDB" id="A0A9R1VV82"/>
<evidence type="ECO:0000313" key="3">
    <source>
        <dbReference type="Proteomes" id="UP000235145"/>
    </source>
</evidence>
<gene>
    <name evidence="2" type="ORF">LSAT_V11C400190610</name>
</gene>
<dbReference type="EMBL" id="NBSK02000004">
    <property type="protein sequence ID" value="KAJ0212548.1"/>
    <property type="molecule type" value="Genomic_DNA"/>
</dbReference>
<dbReference type="InterPro" id="IPR036273">
    <property type="entry name" value="CRAL/TRIO_N_dom_sf"/>
</dbReference>